<feature type="non-terminal residue" evidence="2">
    <location>
        <position position="1"/>
    </location>
</feature>
<sequence length="201" mass="21958">MRVCVTSRQVLSAPALCKPCRRDVPLGPCARPVVATSPGRFIRMPLRADGNPFASFSSCLGIPGIVAESVAKETRRKQRPKRPEGVGQMEGIGGAGRGIKTPEIVTFAPSCSCCVQPMQVLLASSTRETRLNKRGAALTGGGRKGRKEGKEEGKGRKERKKGKEEGKKKERKEGKKERKEGKEEGKTKTERRKEKKEVNDS</sequence>
<feature type="compositionally biased region" description="Gly residues" evidence="1">
    <location>
        <begin position="88"/>
        <end position="97"/>
    </location>
</feature>
<name>V8NZN7_OPHHA</name>
<accession>V8NZN7</accession>
<reference evidence="2 3" key="1">
    <citation type="journal article" date="2013" name="Proc. Natl. Acad. Sci. U.S.A.">
        <title>The king cobra genome reveals dynamic gene evolution and adaptation in the snake venom system.</title>
        <authorList>
            <person name="Vonk F.J."/>
            <person name="Casewell N.R."/>
            <person name="Henkel C.V."/>
            <person name="Heimberg A.M."/>
            <person name="Jansen H.J."/>
            <person name="McCleary R.J."/>
            <person name="Kerkkamp H.M."/>
            <person name="Vos R.A."/>
            <person name="Guerreiro I."/>
            <person name="Calvete J.J."/>
            <person name="Wuster W."/>
            <person name="Woods A.E."/>
            <person name="Logan J.M."/>
            <person name="Harrison R.A."/>
            <person name="Castoe T.A."/>
            <person name="de Koning A.P."/>
            <person name="Pollock D.D."/>
            <person name="Yandell M."/>
            <person name="Calderon D."/>
            <person name="Renjifo C."/>
            <person name="Currier R.B."/>
            <person name="Salgado D."/>
            <person name="Pla D."/>
            <person name="Sanz L."/>
            <person name="Hyder A.S."/>
            <person name="Ribeiro J.M."/>
            <person name="Arntzen J.W."/>
            <person name="van den Thillart G.E."/>
            <person name="Boetzer M."/>
            <person name="Pirovano W."/>
            <person name="Dirks R.P."/>
            <person name="Spaink H.P."/>
            <person name="Duboule D."/>
            <person name="McGlinn E."/>
            <person name="Kini R.M."/>
            <person name="Richardson M.K."/>
        </authorList>
    </citation>
    <scope>NUCLEOTIDE SEQUENCE</scope>
    <source>
        <tissue evidence="2">Blood</tissue>
    </source>
</reference>
<organism evidence="2 3">
    <name type="scientific">Ophiophagus hannah</name>
    <name type="common">King cobra</name>
    <name type="synonym">Naja hannah</name>
    <dbReference type="NCBI Taxonomy" id="8665"/>
    <lineage>
        <taxon>Eukaryota</taxon>
        <taxon>Metazoa</taxon>
        <taxon>Chordata</taxon>
        <taxon>Craniata</taxon>
        <taxon>Vertebrata</taxon>
        <taxon>Euteleostomi</taxon>
        <taxon>Lepidosauria</taxon>
        <taxon>Squamata</taxon>
        <taxon>Bifurcata</taxon>
        <taxon>Unidentata</taxon>
        <taxon>Episquamata</taxon>
        <taxon>Toxicofera</taxon>
        <taxon>Serpentes</taxon>
        <taxon>Colubroidea</taxon>
        <taxon>Elapidae</taxon>
        <taxon>Elapinae</taxon>
        <taxon>Ophiophagus</taxon>
    </lineage>
</organism>
<evidence type="ECO:0000256" key="1">
    <source>
        <dbReference type="SAM" id="MobiDB-lite"/>
    </source>
</evidence>
<feature type="region of interest" description="Disordered" evidence="1">
    <location>
        <begin position="132"/>
        <end position="201"/>
    </location>
</feature>
<feature type="region of interest" description="Disordered" evidence="1">
    <location>
        <begin position="71"/>
        <end position="98"/>
    </location>
</feature>
<evidence type="ECO:0000313" key="3">
    <source>
        <dbReference type="Proteomes" id="UP000018936"/>
    </source>
</evidence>
<evidence type="ECO:0000313" key="2">
    <source>
        <dbReference type="EMBL" id="ETE67505.1"/>
    </source>
</evidence>
<gene>
    <name evidence="2" type="ORF">L345_06715</name>
</gene>
<comment type="caution">
    <text evidence="2">The sequence shown here is derived from an EMBL/GenBank/DDBJ whole genome shotgun (WGS) entry which is preliminary data.</text>
</comment>
<proteinExistence type="predicted"/>
<feature type="compositionally biased region" description="Basic and acidic residues" evidence="1">
    <location>
        <begin position="148"/>
        <end position="201"/>
    </location>
</feature>
<protein>
    <submittedName>
        <fullName evidence="2">Uncharacterized protein</fullName>
    </submittedName>
</protein>
<keyword evidence="3" id="KW-1185">Reference proteome</keyword>
<dbReference type="AlphaFoldDB" id="V8NZN7"/>
<dbReference type="Proteomes" id="UP000018936">
    <property type="component" value="Unassembled WGS sequence"/>
</dbReference>
<dbReference type="EMBL" id="AZIM01001275">
    <property type="protein sequence ID" value="ETE67505.1"/>
    <property type="molecule type" value="Genomic_DNA"/>
</dbReference>